<dbReference type="EMBL" id="FUXZ01000016">
    <property type="protein sequence ID" value="SKA71651.1"/>
    <property type="molecule type" value="Genomic_DNA"/>
</dbReference>
<dbReference type="STRING" id="39495.SAMN02745111_02235"/>
<dbReference type="Pfam" id="PF14014">
    <property type="entry name" value="DUF4230"/>
    <property type="match status" value="1"/>
</dbReference>
<evidence type="ECO:0000313" key="2">
    <source>
        <dbReference type="EMBL" id="SKA71651.1"/>
    </source>
</evidence>
<organism evidence="2 3">
    <name type="scientific">Eubacterium uniforme</name>
    <dbReference type="NCBI Taxonomy" id="39495"/>
    <lineage>
        <taxon>Bacteria</taxon>
        <taxon>Bacillati</taxon>
        <taxon>Bacillota</taxon>
        <taxon>Clostridia</taxon>
        <taxon>Eubacteriales</taxon>
        <taxon>Eubacteriaceae</taxon>
        <taxon>Eubacterium</taxon>
    </lineage>
</organism>
<dbReference type="AlphaFoldDB" id="A0A1T4W4L8"/>
<evidence type="ECO:0008006" key="4">
    <source>
        <dbReference type="Google" id="ProtNLM"/>
    </source>
</evidence>
<protein>
    <recommendedName>
        <fullName evidence="4">DUF4230 domain-containing protein</fullName>
    </recommendedName>
</protein>
<dbReference type="PROSITE" id="PS51257">
    <property type="entry name" value="PROKAR_LIPOPROTEIN"/>
    <property type="match status" value="1"/>
</dbReference>
<dbReference type="RefSeq" id="WP_078767063.1">
    <property type="nucleotide sequence ID" value="NZ_FUXZ01000016.1"/>
</dbReference>
<name>A0A1T4W4L8_9FIRM</name>
<dbReference type="OrthoDB" id="3186453at2"/>
<gene>
    <name evidence="2" type="ORF">SAMN02745111_02235</name>
</gene>
<reference evidence="2 3" key="1">
    <citation type="submission" date="2017-02" db="EMBL/GenBank/DDBJ databases">
        <authorList>
            <person name="Peterson S.W."/>
        </authorList>
    </citation>
    <scope>NUCLEOTIDE SEQUENCE [LARGE SCALE GENOMIC DNA]</scope>
    <source>
        <strain evidence="2 3">ATCC 35992</strain>
    </source>
</reference>
<feature type="coiled-coil region" evidence="1">
    <location>
        <begin position="141"/>
        <end position="168"/>
    </location>
</feature>
<keyword evidence="3" id="KW-1185">Reference proteome</keyword>
<dbReference type="Proteomes" id="UP000190814">
    <property type="component" value="Unassembled WGS sequence"/>
</dbReference>
<dbReference type="InterPro" id="IPR025324">
    <property type="entry name" value="DUF4230"/>
</dbReference>
<evidence type="ECO:0000313" key="3">
    <source>
        <dbReference type="Proteomes" id="UP000190814"/>
    </source>
</evidence>
<evidence type="ECO:0000256" key="1">
    <source>
        <dbReference type="SAM" id="Coils"/>
    </source>
</evidence>
<keyword evidence="1" id="KW-0175">Coiled coil</keyword>
<accession>A0A1T4W4L8</accession>
<proteinExistence type="predicted"/>
<sequence length="207" mass="23656">MKRVLVFMMVSLLTVSMLSGCGKKKKEISIGDKEPTIESIRNLCELATLKCKFNNVAKAKKTDGSGINSLLKENREFWVDYVGVVEISYNLNDVKMEIEKNNVKITLPECQINTSIDPKSWTDDSYVSDKDNGFKKNRIKTEDVKKAIDAAQENMDKEVRNNETLINSARKRAKDIIESYIEQMNKISGKNYEVTFLELKPDKEESK</sequence>